<evidence type="ECO:0008006" key="3">
    <source>
        <dbReference type="Google" id="ProtNLM"/>
    </source>
</evidence>
<dbReference type="InterPro" id="IPR036388">
    <property type="entry name" value="WH-like_DNA-bd_sf"/>
</dbReference>
<dbReference type="GO" id="GO:0043565">
    <property type="term" value="F:sequence-specific DNA binding"/>
    <property type="evidence" value="ECO:0007669"/>
    <property type="project" value="InterPro"/>
</dbReference>
<dbReference type="InterPro" id="IPR002514">
    <property type="entry name" value="Transposase_8"/>
</dbReference>
<protein>
    <recommendedName>
        <fullName evidence="3">Transposase</fullName>
    </recommendedName>
</protein>
<dbReference type="EMBL" id="CADCTO010000665">
    <property type="protein sequence ID" value="CAA9295670.1"/>
    <property type="molecule type" value="Genomic_DNA"/>
</dbReference>
<evidence type="ECO:0000313" key="2">
    <source>
        <dbReference type="EMBL" id="CAA9295670.1"/>
    </source>
</evidence>
<dbReference type="Gene3D" id="1.10.10.10">
    <property type="entry name" value="Winged helix-like DNA-binding domain superfamily/Winged helix DNA-binding domain"/>
    <property type="match status" value="1"/>
</dbReference>
<dbReference type="InterPro" id="IPR010921">
    <property type="entry name" value="Trp_repressor/repl_initiator"/>
</dbReference>
<reference evidence="2" key="1">
    <citation type="submission" date="2020-02" db="EMBL/GenBank/DDBJ databases">
        <authorList>
            <person name="Meier V. D."/>
        </authorList>
    </citation>
    <scope>NUCLEOTIDE SEQUENCE</scope>
    <source>
        <strain evidence="2">AVDCRST_MAG63</strain>
    </source>
</reference>
<gene>
    <name evidence="2" type="ORF">AVDCRST_MAG63-4744</name>
</gene>
<sequence length="110" mass="12271">MSEERAPGGERGRWSSRRKTEVVLRALRGEDLDALSRELGVTAGTIAQWREQVLAGGQAAVKSRPADERDDELGRLRAKVGELTMETELLRERARRAEGDGGPFGRRRSR</sequence>
<organism evidence="2">
    <name type="scientific">uncultured Armatimonadetes bacterium</name>
    <dbReference type="NCBI Taxonomy" id="157466"/>
    <lineage>
        <taxon>Bacteria</taxon>
        <taxon>Bacillati</taxon>
        <taxon>Armatimonadota</taxon>
        <taxon>environmental samples</taxon>
    </lineage>
</organism>
<dbReference type="SUPFAM" id="SSF48295">
    <property type="entry name" value="TrpR-like"/>
    <property type="match status" value="1"/>
</dbReference>
<proteinExistence type="predicted"/>
<evidence type="ECO:0000256" key="1">
    <source>
        <dbReference type="SAM" id="MobiDB-lite"/>
    </source>
</evidence>
<dbReference type="AlphaFoldDB" id="A0A6J4K4S9"/>
<dbReference type="Pfam" id="PF01527">
    <property type="entry name" value="HTH_Tnp_1"/>
    <property type="match status" value="1"/>
</dbReference>
<feature type="region of interest" description="Disordered" evidence="1">
    <location>
        <begin position="91"/>
        <end position="110"/>
    </location>
</feature>
<accession>A0A6J4K4S9</accession>
<name>A0A6J4K4S9_9BACT</name>